<dbReference type="EMBL" id="QEKV01000006">
    <property type="protein sequence ID" value="PVY94215.1"/>
    <property type="molecule type" value="Genomic_DNA"/>
</dbReference>
<name>A0A2U1E2U1_9FIRM</name>
<gene>
    <name evidence="2" type="ORF">C7381_10688</name>
</gene>
<reference evidence="2 3" key="1">
    <citation type="submission" date="2018-04" db="EMBL/GenBank/DDBJ databases">
        <title>Genomic Encyclopedia of Type Strains, Phase IV (KMG-IV): sequencing the most valuable type-strain genomes for metagenomic binning, comparative biology and taxonomic classification.</title>
        <authorList>
            <person name="Goeker M."/>
        </authorList>
    </citation>
    <scope>NUCLEOTIDE SEQUENCE [LARGE SCALE GENOMIC DNA]</scope>
    <source>
        <strain evidence="2 3">DSM 20705</strain>
    </source>
</reference>
<protein>
    <submittedName>
        <fullName evidence="2">Uncharacterized protein</fullName>
    </submittedName>
</protein>
<evidence type="ECO:0000313" key="3">
    <source>
        <dbReference type="Proteomes" id="UP000245793"/>
    </source>
</evidence>
<keyword evidence="1" id="KW-1133">Transmembrane helix</keyword>
<evidence type="ECO:0000313" key="2">
    <source>
        <dbReference type="EMBL" id="PVY94215.1"/>
    </source>
</evidence>
<evidence type="ECO:0000256" key="1">
    <source>
        <dbReference type="SAM" id="Phobius"/>
    </source>
</evidence>
<comment type="caution">
    <text evidence="2">The sequence shown here is derived from an EMBL/GenBank/DDBJ whole genome shotgun (WGS) entry which is preliminary data.</text>
</comment>
<proteinExistence type="predicted"/>
<keyword evidence="3" id="KW-1185">Reference proteome</keyword>
<keyword evidence="1" id="KW-0472">Membrane</keyword>
<dbReference type="Proteomes" id="UP000245793">
    <property type="component" value="Unassembled WGS sequence"/>
</dbReference>
<accession>A0A2U1E2U1</accession>
<keyword evidence="1" id="KW-0812">Transmembrane</keyword>
<dbReference type="RefSeq" id="WP_116480274.1">
    <property type="nucleotide sequence ID" value="NZ_QEKV01000006.1"/>
</dbReference>
<sequence length="428" mass="49961">MNKEEIILLTNNFISYYEDGMKIYNPPFSFVDSKGSFIYDKLSILINKVIKKLNKKKVFLYYIDPSMKVLFPTSYDEVKEISGINNKTDLDNYLYKKVDTEEYEGRILSQNDYKAIVCRKKRNNSILSKVSKEMSADVLLCELLEVCASSAQKNNATDVYMFFGDQVYFYYLFRAGEFSNFSYKNRILNNNEDSYDYEEQKSVEMGDLGTLLSTVGHIKSELKSTENANFNFLTFEKRAENIEEYLQTLVFKKINISNDIFEFISRESSKTPLIIFNEENERIGKKLDYFLVLYYLIPLVILIFTAFKAVTISERCEDIKNEYITLSNKYEEDFSKINAIKSENEEVQKLNDSYNGFVAQYDFADINNIKSTLNQLVSKYSIKDLSVEGKIIQFTIIADDGLKIDNFEIVKKTPYKDGFLYKMRSKND</sequence>
<feature type="transmembrane region" description="Helical" evidence="1">
    <location>
        <begin position="289"/>
        <end position="307"/>
    </location>
</feature>
<organism evidence="2 3">
    <name type="scientific">Ezakiella coagulans</name>
    <dbReference type="NCBI Taxonomy" id="46507"/>
    <lineage>
        <taxon>Bacteria</taxon>
        <taxon>Bacillati</taxon>
        <taxon>Bacillota</taxon>
        <taxon>Tissierellia</taxon>
        <taxon>Ezakiella</taxon>
    </lineage>
</organism>
<dbReference type="AlphaFoldDB" id="A0A2U1E2U1"/>